<reference evidence="12 13" key="1">
    <citation type="submission" date="2020-04" db="EMBL/GenBank/DDBJ databases">
        <authorList>
            <person name="Alioto T."/>
            <person name="Alioto T."/>
            <person name="Gomez Garrido J."/>
        </authorList>
    </citation>
    <scope>NUCLEOTIDE SEQUENCE [LARGE SCALE GENOMIC DNA]</scope>
</reference>
<dbReference type="InterPro" id="IPR056783">
    <property type="entry name" value="PSF1_C"/>
</dbReference>
<feature type="domain" description="GINS subunit" evidence="10">
    <location>
        <begin position="43"/>
        <end position="126"/>
    </location>
</feature>
<evidence type="ECO:0000259" key="10">
    <source>
        <dbReference type="Pfam" id="PF05916"/>
    </source>
</evidence>
<dbReference type="Proteomes" id="UP000494165">
    <property type="component" value="Unassembled WGS sequence"/>
</dbReference>
<evidence type="ECO:0000313" key="12">
    <source>
        <dbReference type="EMBL" id="CAB3370313.1"/>
    </source>
</evidence>
<comment type="function">
    <text evidence="9">Required for correct functioning of the GINS complex, a complex that plays an essential role in the initiation of DNA replication, and progression of DNA replication forks. GINS complex seems to bind preferentially to single-stranded DNA.</text>
</comment>
<comment type="similarity">
    <text evidence="3 9">Belongs to the GINS1/PSF1 family.</text>
</comment>
<evidence type="ECO:0000256" key="6">
    <source>
        <dbReference type="ARBA" id="ARBA00022705"/>
    </source>
</evidence>
<evidence type="ECO:0000259" key="11">
    <source>
        <dbReference type="Pfam" id="PF24997"/>
    </source>
</evidence>
<evidence type="ECO:0000313" key="13">
    <source>
        <dbReference type="Proteomes" id="UP000494165"/>
    </source>
</evidence>
<evidence type="ECO:0000256" key="3">
    <source>
        <dbReference type="ARBA" id="ARBA00006677"/>
    </source>
</evidence>
<protein>
    <recommendedName>
        <fullName evidence="4 9">DNA replication complex GINS protein PSF1</fullName>
    </recommendedName>
</protein>
<dbReference type="EMBL" id="CADEPI010000052">
    <property type="protein sequence ID" value="CAB3370313.1"/>
    <property type="molecule type" value="Genomic_DNA"/>
</dbReference>
<comment type="function">
    <text evidence="8">Required for correct functioning of the GINS complex, a complex that plays an essential role in the initiation of DNA replication, and progression of DNA replication forks. GINS complex is a core component of CDC45-MCM-GINS (CMG) helicase, the molecular machine that unwinds template DNA during replication, and around which the replisome is built.</text>
</comment>
<sequence length="192" mass="22287">MFGVKAFELIRDLTLTGPEALPLYNSETVRQVLEEMRVLYERNQRDVNNSVNEDSSYLGTVHLRHAALERNKRCLLAYLVNRLQRIRDLRWDFGSVLPGDVAGSLCEQEVQWLQNYNRHLATYMRGLDGLDLTQEHCPPKSLCLEVRCLQDYGLFELEDGEQVLLKKDSIHLLPRSECLMLIRQGVLEHIPH</sequence>
<comment type="caution">
    <text evidence="12">The sequence shown here is derived from an EMBL/GenBank/DDBJ whole genome shotgun (WGS) entry which is preliminary data.</text>
</comment>
<proteinExistence type="inferred from homology"/>
<dbReference type="Gene3D" id="1.20.58.1030">
    <property type="match status" value="1"/>
</dbReference>
<dbReference type="InterPro" id="IPR021151">
    <property type="entry name" value="GINS_A"/>
</dbReference>
<feature type="domain" description="DNA replication complex GINS protein PSF1 C-terminal" evidence="11">
    <location>
        <begin position="142"/>
        <end position="190"/>
    </location>
</feature>
<gene>
    <name evidence="12" type="ORF">CLODIP_2_CD10661</name>
</gene>
<accession>A0A8S1CLG4</accession>
<dbReference type="SUPFAM" id="SSF158573">
    <property type="entry name" value="GINS helical bundle-like"/>
    <property type="match status" value="1"/>
</dbReference>
<evidence type="ECO:0000256" key="8">
    <source>
        <dbReference type="ARBA" id="ARBA00045258"/>
    </source>
</evidence>
<organism evidence="12 13">
    <name type="scientific">Cloeon dipterum</name>
    <dbReference type="NCBI Taxonomy" id="197152"/>
    <lineage>
        <taxon>Eukaryota</taxon>
        <taxon>Metazoa</taxon>
        <taxon>Ecdysozoa</taxon>
        <taxon>Arthropoda</taxon>
        <taxon>Hexapoda</taxon>
        <taxon>Insecta</taxon>
        <taxon>Pterygota</taxon>
        <taxon>Palaeoptera</taxon>
        <taxon>Ephemeroptera</taxon>
        <taxon>Pisciforma</taxon>
        <taxon>Baetidae</taxon>
        <taxon>Cloeon</taxon>
    </lineage>
</organism>
<dbReference type="OrthoDB" id="10252587at2759"/>
<dbReference type="PANTHER" id="PTHR12914:SF2">
    <property type="entry name" value="DNA REPLICATION COMPLEX GINS PROTEIN PSF1"/>
    <property type="match status" value="1"/>
</dbReference>
<dbReference type="FunFam" id="1.20.58.1030:FF:000001">
    <property type="entry name" value="DNA replication complex GINS protein PSF1"/>
    <property type="match status" value="1"/>
</dbReference>
<dbReference type="Pfam" id="PF05916">
    <property type="entry name" value="Sld5"/>
    <property type="match status" value="1"/>
</dbReference>
<dbReference type="Pfam" id="PF24997">
    <property type="entry name" value="PSF1_C"/>
    <property type="match status" value="1"/>
</dbReference>
<keyword evidence="7 9" id="KW-0539">Nucleus</keyword>
<dbReference type="InterPro" id="IPR036224">
    <property type="entry name" value="GINS_bundle-like_dom_sf"/>
</dbReference>
<keyword evidence="6 9" id="KW-0235">DNA replication</keyword>
<evidence type="ECO:0000256" key="1">
    <source>
        <dbReference type="ARBA" id="ARBA00004123"/>
    </source>
</evidence>
<dbReference type="PANTHER" id="PTHR12914">
    <property type="entry name" value="PARTNER OF SLD5"/>
    <property type="match status" value="1"/>
</dbReference>
<evidence type="ECO:0000256" key="4">
    <source>
        <dbReference type="ARBA" id="ARBA00015143"/>
    </source>
</evidence>
<comment type="subunit">
    <text evidence="9">Component of the GINS complex.</text>
</comment>
<dbReference type="InterPro" id="IPR005339">
    <property type="entry name" value="GINS_Psf1"/>
</dbReference>
<dbReference type="GO" id="GO:1902983">
    <property type="term" value="P:DNA strand elongation involved in mitotic DNA replication"/>
    <property type="evidence" value="ECO:0007669"/>
    <property type="project" value="TreeGrafter"/>
</dbReference>
<dbReference type="CDD" id="cd11710">
    <property type="entry name" value="GINS_A_psf1"/>
    <property type="match status" value="1"/>
</dbReference>
<keyword evidence="13" id="KW-1185">Reference proteome</keyword>
<evidence type="ECO:0000256" key="2">
    <source>
        <dbReference type="ARBA" id="ARBA00004286"/>
    </source>
</evidence>
<dbReference type="GO" id="GO:0000811">
    <property type="term" value="C:GINS complex"/>
    <property type="evidence" value="ECO:0007669"/>
    <property type="project" value="UniProtKB-UniRule"/>
</dbReference>
<name>A0A8S1CLG4_9INSE</name>
<keyword evidence="5" id="KW-0158">Chromosome</keyword>
<evidence type="ECO:0000256" key="9">
    <source>
        <dbReference type="RuleBase" id="RU368085"/>
    </source>
</evidence>
<evidence type="ECO:0000256" key="7">
    <source>
        <dbReference type="ARBA" id="ARBA00023242"/>
    </source>
</evidence>
<evidence type="ECO:0000256" key="5">
    <source>
        <dbReference type="ARBA" id="ARBA00022454"/>
    </source>
</evidence>
<comment type="subcellular location">
    <subcellularLocation>
        <location evidence="2">Chromosome</location>
    </subcellularLocation>
    <subcellularLocation>
        <location evidence="1 9">Nucleus</location>
    </subcellularLocation>
</comment>
<dbReference type="AlphaFoldDB" id="A0A8S1CLG4"/>
<dbReference type="CDD" id="cd21696">
    <property type="entry name" value="GINS_B_Psf1"/>
    <property type="match status" value="1"/>
</dbReference>